<dbReference type="Proteomes" id="UP001056120">
    <property type="component" value="Linkage Group LG11"/>
</dbReference>
<dbReference type="EMBL" id="CM042028">
    <property type="protein sequence ID" value="KAI3798312.1"/>
    <property type="molecule type" value="Genomic_DNA"/>
</dbReference>
<name>A0ACB9HU10_9ASTR</name>
<accession>A0ACB9HU10</accession>
<comment type="caution">
    <text evidence="1">The sequence shown here is derived from an EMBL/GenBank/DDBJ whole genome shotgun (WGS) entry which is preliminary data.</text>
</comment>
<reference evidence="1 2" key="2">
    <citation type="journal article" date="2022" name="Mol. Ecol. Resour.">
        <title>The genomes of chicory, endive, great burdock and yacon provide insights into Asteraceae paleo-polyploidization history and plant inulin production.</title>
        <authorList>
            <person name="Fan W."/>
            <person name="Wang S."/>
            <person name="Wang H."/>
            <person name="Wang A."/>
            <person name="Jiang F."/>
            <person name="Liu H."/>
            <person name="Zhao H."/>
            <person name="Xu D."/>
            <person name="Zhang Y."/>
        </authorList>
    </citation>
    <scope>NUCLEOTIDE SEQUENCE [LARGE SCALE GENOMIC DNA]</scope>
    <source>
        <strain evidence="2">cv. Yunnan</strain>
        <tissue evidence="1">Leaves</tissue>
    </source>
</reference>
<evidence type="ECO:0000313" key="1">
    <source>
        <dbReference type="EMBL" id="KAI3798312.1"/>
    </source>
</evidence>
<proteinExistence type="predicted"/>
<organism evidence="1 2">
    <name type="scientific">Smallanthus sonchifolius</name>
    <dbReference type="NCBI Taxonomy" id="185202"/>
    <lineage>
        <taxon>Eukaryota</taxon>
        <taxon>Viridiplantae</taxon>
        <taxon>Streptophyta</taxon>
        <taxon>Embryophyta</taxon>
        <taxon>Tracheophyta</taxon>
        <taxon>Spermatophyta</taxon>
        <taxon>Magnoliopsida</taxon>
        <taxon>eudicotyledons</taxon>
        <taxon>Gunneridae</taxon>
        <taxon>Pentapetalae</taxon>
        <taxon>asterids</taxon>
        <taxon>campanulids</taxon>
        <taxon>Asterales</taxon>
        <taxon>Asteraceae</taxon>
        <taxon>Asteroideae</taxon>
        <taxon>Heliantheae alliance</taxon>
        <taxon>Millerieae</taxon>
        <taxon>Smallanthus</taxon>
    </lineage>
</organism>
<evidence type="ECO:0000313" key="2">
    <source>
        <dbReference type="Proteomes" id="UP001056120"/>
    </source>
</evidence>
<keyword evidence="2" id="KW-1185">Reference proteome</keyword>
<reference evidence="2" key="1">
    <citation type="journal article" date="2022" name="Mol. Ecol. Resour.">
        <title>The genomes of chicory, endive, great burdock and yacon provide insights into Asteraceae palaeo-polyploidization history and plant inulin production.</title>
        <authorList>
            <person name="Fan W."/>
            <person name="Wang S."/>
            <person name="Wang H."/>
            <person name="Wang A."/>
            <person name="Jiang F."/>
            <person name="Liu H."/>
            <person name="Zhao H."/>
            <person name="Xu D."/>
            <person name="Zhang Y."/>
        </authorList>
    </citation>
    <scope>NUCLEOTIDE SEQUENCE [LARGE SCALE GENOMIC DNA]</scope>
    <source>
        <strain evidence="2">cv. Yunnan</strain>
    </source>
</reference>
<protein>
    <submittedName>
        <fullName evidence="1">Uncharacterized protein</fullName>
    </submittedName>
</protein>
<sequence length="244" mass="27205">MSGIRKLRSKFALDDINSMVSKGKNIKREPSQTATTTPKPETSKPESLTAHPKPTSNKKRKIADPVEVAINECSDYADVHKKLHALSHLVMDKIARLYELSVKEAEESKQMIRIRAANNKKLADTTDDLNRVKAELQDAYAQHAKDLEESHEQVKMSAAVSIFQVKIKMAEEAADKDFDRANWDVLRWKKLVAELSGEPMQKEGEGKLVVEGEAEGLVKAVAEVFGQDNEGKEEKDLAFGICGF</sequence>
<gene>
    <name evidence="1" type="ORF">L1987_33583</name>
</gene>